<dbReference type="AlphaFoldDB" id="A0A087DDR0"/>
<dbReference type="RefSeq" id="WP_081892980.1">
    <property type="nucleotide sequence ID" value="NZ_JAWFIY010000030.1"/>
</dbReference>
<dbReference type="OrthoDB" id="3770404at2"/>
<dbReference type="SUPFAM" id="SSF46689">
    <property type="entry name" value="Homeodomain-like"/>
    <property type="match status" value="1"/>
</dbReference>
<keyword evidence="7" id="KW-1185">Reference proteome</keyword>
<dbReference type="InterPro" id="IPR036388">
    <property type="entry name" value="WH-like_DNA-bd_sf"/>
</dbReference>
<dbReference type="InterPro" id="IPR047640">
    <property type="entry name" value="RpiR-like"/>
</dbReference>
<gene>
    <name evidence="6" type="ORF">BSCA_0150</name>
</gene>
<evidence type="ECO:0000259" key="4">
    <source>
        <dbReference type="PROSITE" id="PS51071"/>
    </source>
</evidence>
<dbReference type="GO" id="GO:0097367">
    <property type="term" value="F:carbohydrate derivative binding"/>
    <property type="evidence" value="ECO:0007669"/>
    <property type="project" value="InterPro"/>
</dbReference>
<dbReference type="InterPro" id="IPR035472">
    <property type="entry name" value="RpiR-like_SIS"/>
</dbReference>
<dbReference type="CDD" id="cd05013">
    <property type="entry name" value="SIS_RpiR"/>
    <property type="match status" value="1"/>
</dbReference>
<proteinExistence type="predicted"/>
<keyword evidence="3" id="KW-0804">Transcription</keyword>
<dbReference type="eggNOG" id="COG1737">
    <property type="taxonomic scope" value="Bacteria"/>
</dbReference>
<dbReference type="GO" id="GO:0003700">
    <property type="term" value="F:DNA-binding transcription factor activity"/>
    <property type="evidence" value="ECO:0007669"/>
    <property type="project" value="InterPro"/>
</dbReference>
<evidence type="ECO:0000256" key="2">
    <source>
        <dbReference type="ARBA" id="ARBA00023125"/>
    </source>
</evidence>
<dbReference type="InterPro" id="IPR001347">
    <property type="entry name" value="SIS_dom"/>
</dbReference>
<dbReference type="InterPro" id="IPR009057">
    <property type="entry name" value="Homeodomain-like_sf"/>
</dbReference>
<evidence type="ECO:0000256" key="1">
    <source>
        <dbReference type="ARBA" id="ARBA00023015"/>
    </source>
</evidence>
<dbReference type="GO" id="GO:1901135">
    <property type="term" value="P:carbohydrate derivative metabolic process"/>
    <property type="evidence" value="ECO:0007669"/>
    <property type="project" value="InterPro"/>
</dbReference>
<dbReference type="PANTHER" id="PTHR30514:SF1">
    <property type="entry name" value="HTH-TYPE TRANSCRIPTIONAL REGULATOR HEXR-RELATED"/>
    <property type="match status" value="1"/>
</dbReference>
<comment type="caution">
    <text evidence="6">The sequence shown here is derived from an EMBL/GenBank/DDBJ whole genome shotgun (WGS) entry which is preliminary data.</text>
</comment>
<feature type="domain" description="HTH rpiR-type" evidence="4">
    <location>
        <begin position="27"/>
        <end position="103"/>
    </location>
</feature>
<dbReference type="Gene3D" id="3.40.50.10490">
    <property type="entry name" value="Glucose-6-phosphate isomerase like protein, domain 1"/>
    <property type="match status" value="1"/>
</dbReference>
<dbReference type="STRING" id="158787.BSCA_0150"/>
<dbReference type="Gene3D" id="1.10.10.10">
    <property type="entry name" value="Winged helix-like DNA-binding domain superfamily/Winged helix DNA-binding domain"/>
    <property type="match status" value="1"/>
</dbReference>
<evidence type="ECO:0000313" key="6">
    <source>
        <dbReference type="EMBL" id="KFI93660.1"/>
    </source>
</evidence>
<keyword evidence="2" id="KW-0238">DNA-binding</keyword>
<keyword evidence="1" id="KW-0805">Transcription regulation</keyword>
<evidence type="ECO:0000259" key="5">
    <source>
        <dbReference type="PROSITE" id="PS51464"/>
    </source>
</evidence>
<dbReference type="Pfam" id="PF01380">
    <property type="entry name" value="SIS"/>
    <property type="match status" value="1"/>
</dbReference>
<accession>A0A087DDR0</accession>
<dbReference type="PROSITE" id="PS51464">
    <property type="entry name" value="SIS"/>
    <property type="match status" value="1"/>
</dbReference>
<protein>
    <submittedName>
        <fullName evidence="6">Transcriptional regulator</fullName>
    </submittedName>
</protein>
<dbReference type="GO" id="GO:0003677">
    <property type="term" value="F:DNA binding"/>
    <property type="evidence" value="ECO:0007669"/>
    <property type="project" value="UniProtKB-KW"/>
</dbReference>
<dbReference type="PANTHER" id="PTHR30514">
    <property type="entry name" value="GLUCOKINASE"/>
    <property type="match status" value="1"/>
</dbReference>
<dbReference type="PROSITE" id="PS51071">
    <property type="entry name" value="HTH_RPIR"/>
    <property type="match status" value="1"/>
</dbReference>
<reference evidence="6 7" key="1">
    <citation type="submission" date="2014-03" db="EMBL/GenBank/DDBJ databases">
        <title>Genomics of Bifidobacteria.</title>
        <authorList>
            <person name="Ventura M."/>
            <person name="Milani C."/>
            <person name="Lugli G.A."/>
        </authorList>
    </citation>
    <scope>NUCLEOTIDE SEQUENCE [LARGE SCALE GENOMIC DNA]</scope>
    <source>
        <strain evidence="6 7">LMG 21589</strain>
    </source>
</reference>
<sequence length="305" mass="31217">MSSAAHPDVTQPAVDAAAGLASSPSDPPLLAQLRAALPALGGGERRVISAMLMHPQDVPNWSTADVAEHAGTSLSTVVRACQRVGFRGYQHIRLEFARISDDAERDAAASDTVAEESAASAAFSNAIAALTVAAGTIDFSAMDRASALLVNARRILCAATGFSSPPIQDAALRLSVAGLPVRAPADVISQQFCAHTLVGGDVCLAVSYSGANVHTLNTCRIAKERGAAVVAVTNFSKAPLADLADVALVTGVMPQAHSVDPGADRVAELVALQALCAMVGERSAGDGEDDVREVIAESVTDSADR</sequence>
<dbReference type="InterPro" id="IPR046348">
    <property type="entry name" value="SIS_dom_sf"/>
</dbReference>
<dbReference type="GeneID" id="85164715"/>
<feature type="domain" description="SIS" evidence="5">
    <location>
        <begin position="145"/>
        <end position="285"/>
    </location>
</feature>
<evidence type="ECO:0000313" key="7">
    <source>
        <dbReference type="Proteomes" id="UP000029033"/>
    </source>
</evidence>
<dbReference type="SUPFAM" id="SSF53697">
    <property type="entry name" value="SIS domain"/>
    <property type="match status" value="1"/>
</dbReference>
<evidence type="ECO:0000256" key="3">
    <source>
        <dbReference type="ARBA" id="ARBA00023163"/>
    </source>
</evidence>
<organism evidence="6 7">
    <name type="scientific">Bifidobacterium scardovii</name>
    <dbReference type="NCBI Taxonomy" id="158787"/>
    <lineage>
        <taxon>Bacteria</taxon>
        <taxon>Bacillati</taxon>
        <taxon>Actinomycetota</taxon>
        <taxon>Actinomycetes</taxon>
        <taxon>Bifidobacteriales</taxon>
        <taxon>Bifidobacteriaceae</taxon>
        <taxon>Bifidobacterium</taxon>
    </lineage>
</organism>
<name>A0A087DDR0_9BIFI</name>
<dbReference type="InterPro" id="IPR000281">
    <property type="entry name" value="HTH_RpiR"/>
</dbReference>
<dbReference type="EMBL" id="JGZO01000012">
    <property type="protein sequence ID" value="KFI93660.1"/>
    <property type="molecule type" value="Genomic_DNA"/>
</dbReference>
<dbReference type="Proteomes" id="UP000029033">
    <property type="component" value="Unassembled WGS sequence"/>
</dbReference>
<dbReference type="Pfam" id="PF01418">
    <property type="entry name" value="HTH_6"/>
    <property type="match status" value="1"/>
</dbReference>